<dbReference type="SUPFAM" id="SSF51905">
    <property type="entry name" value="FAD/NAD(P)-binding domain"/>
    <property type="match status" value="1"/>
</dbReference>
<dbReference type="InterPro" id="IPR036188">
    <property type="entry name" value="FAD/NAD-bd_sf"/>
</dbReference>
<evidence type="ECO:0000259" key="4">
    <source>
        <dbReference type="Pfam" id="PF01494"/>
    </source>
</evidence>
<keyword evidence="6" id="KW-1185">Reference proteome</keyword>
<dbReference type="Pfam" id="PF01494">
    <property type="entry name" value="FAD_binding_3"/>
    <property type="match status" value="1"/>
</dbReference>
<dbReference type="Gene3D" id="3.50.50.60">
    <property type="entry name" value="FAD/NAD(P)-binding domain"/>
    <property type="match status" value="1"/>
</dbReference>
<keyword evidence="1" id="KW-0560">Oxidoreductase</keyword>
<name>A0A8R7TJ27_TRIUA</name>
<dbReference type="Gramene" id="TuG1812G0200003627.01.T01">
    <property type="protein sequence ID" value="TuG1812G0200003627.01.T01.cds334111"/>
    <property type="gene ID" value="TuG1812G0200003627.01"/>
</dbReference>
<evidence type="ECO:0000256" key="2">
    <source>
        <dbReference type="ARBA" id="ARBA00023033"/>
    </source>
</evidence>
<dbReference type="PANTHER" id="PTHR45934">
    <property type="entry name" value="FAD/NAD(P)-BINDING OXIDOREDUCTASE FAMILY PROTEIN"/>
    <property type="match status" value="1"/>
</dbReference>
<protein>
    <recommendedName>
        <fullName evidence="4">FAD-binding domain-containing protein</fullName>
    </recommendedName>
</protein>
<dbReference type="InterPro" id="IPR002938">
    <property type="entry name" value="FAD-bd"/>
</dbReference>
<dbReference type="EnsemblPlants" id="TuG1812G0200003627.01.T01">
    <property type="protein sequence ID" value="TuG1812G0200003627.01.T01.cds334111"/>
    <property type="gene ID" value="TuG1812G0200003627.01"/>
</dbReference>
<evidence type="ECO:0000313" key="5">
    <source>
        <dbReference type="EnsemblPlants" id="TuG1812G0200003627.01.T01.cds334111"/>
    </source>
</evidence>
<feature type="domain" description="FAD-binding" evidence="4">
    <location>
        <begin position="60"/>
        <end position="137"/>
    </location>
</feature>
<dbReference type="Proteomes" id="UP000015106">
    <property type="component" value="Chromosome 2"/>
</dbReference>
<sequence length="185" mass="19929">MWAARAMTTIPEGNSFRNPALIRQAALQAMQGYPEDVLDVVRSCDLSSMSLTQLCYRPPWHLVLQPFQEGTVTVAGDAMHAMGTFIGQGGSFSLEDAVVVARCLARTASAARGGDHSPAKSVEEALKSYEQERKARILRLSVQAFLNGQLIVATSKLMKVLIRAALAVLFTGNSDSHGDFDCGSL</sequence>
<evidence type="ECO:0000256" key="1">
    <source>
        <dbReference type="ARBA" id="ARBA00023002"/>
    </source>
</evidence>
<proteinExistence type="inferred from homology"/>
<reference evidence="5" key="3">
    <citation type="submission" date="2022-06" db="UniProtKB">
        <authorList>
            <consortium name="EnsemblPlants"/>
        </authorList>
    </citation>
    <scope>IDENTIFICATION</scope>
</reference>
<keyword evidence="2" id="KW-0503">Monooxygenase</keyword>
<evidence type="ECO:0000256" key="3">
    <source>
        <dbReference type="ARBA" id="ARBA00024018"/>
    </source>
</evidence>
<dbReference type="GO" id="GO:0071949">
    <property type="term" value="F:FAD binding"/>
    <property type="evidence" value="ECO:0007669"/>
    <property type="project" value="InterPro"/>
</dbReference>
<dbReference type="PANTHER" id="PTHR45934:SF2">
    <property type="entry name" value="MONOOXYGENASE 1"/>
    <property type="match status" value="1"/>
</dbReference>
<organism evidence="5 6">
    <name type="scientific">Triticum urartu</name>
    <name type="common">Red wild einkorn</name>
    <name type="synonym">Crithodium urartu</name>
    <dbReference type="NCBI Taxonomy" id="4572"/>
    <lineage>
        <taxon>Eukaryota</taxon>
        <taxon>Viridiplantae</taxon>
        <taxon>Streptophyta</taxon>
        <taxon>Embryophyta</taxon>
        <taxon>Tracheophyta</taxon>
        <taxon>Spermatophyta</taxon>
        <taxon>Magnoliopsida</taxon>
        <taxon>Liliopsida</taxon>
        <taxon>Poales</taxon>
        <taxon>Poaceae</taxon>
        <taxon>BOP clade</taxon>
        <taxon>Pooideae</taxon>
        <taxon>Triticodae</taxon>
        <taxon>Triticeae</taxon>
        <taxon>Triticinae</taxon>
        <taxon>Triticum</taxon>
    </lineage>
</organism>
<dbReference type="InterPro" id="IPR044560">
    <property type="entry name" value="MOase"/>
</dbReference>
<dbReference type="GO" id="GO:0004497">
    <property type="term" value="F:monooxygenase activity"/>
    <property type="evidence" value="ECO:0007669"/>
    <property type="project" value="UniProtKB-KW"/>
</dbReference>
<comment type="similarity">
    <text evidence="3">Belongs to the 3-hydroxybenzoate 6-hydroxylase family.</text>
</comment>
<reference evidence="6" key="1">
    <citation type="journal article" date="2013" name="Nature">
        <title>Draft genome of the wheat A-genome progenitor Triticum urartu.</title>
        <authorList>
            <person name="Ling H.Q."/>
            <person name="Zhao S."/>
            <person name="Liu D."/>
            <person name="Wang J."/>
            <person name="Sun H."/>
            <person name="Zhang C."/>
            <person name="Fan H."/>
            <person name="Li D."/>
            <person name="Dong L."/>
            <person name="Tao Y."/>
            <person name="Gao C."/>
            <person name="Wu H."/>
            <person name="Li Y."/>
            <person name="Cui Y."/>
            <person name="Guo X."/>
            <person name="Zheng S."/>
            <person name="Wang B."/>
            <person name="Yu K."/>
            <person name="Liang Q."/>
            <person name="Yang W."/>
            <person name="Lou X."/>
            <person name="Chen J."/>
            <person name="Feng M."/>
            <person name="Jian J."/>
            <person name="Zhang X."/>
            <person name="Luo G."/>
            <person name="Jiang Y."/>
            <person name="Liu J."/>
            <person name="Wang Z."/>
            <person name="Sha Y."/>
            <person name="Zhang B."/>
            <person name="Wu H."/>
            <person name="Tang D."/>
            <person name="Shen Q."/>
            <person name="Xue P."/>
            <person name="Zou S."/>
            <person name="Wang X."/>
            <person name="Liu X."/>
            <person name="Wang F."/>
            <person name="Yang Y."/>
            <person name="An X."/>
            <person name="Dong Z."/>
            <person name="Zhang K."/>
            <person name="Zhang X."/>
            <person name="Luo M.C."/>
            <person name="Dvorak J."/>
            <person name="Tong Y."/>
            <person name="Wang J."/>
            <person name="Yang H."/>
            <person name="Li Z."/>
            <person name="Wang D."/>
            <person name="Zhang A."/>
            <person name="Wang J."/>
        </authorList>
    </citation>
    <scope>NUCLEOTIDE SEQUENCE</scope>
    <source>
        <strain evidence="6">cv. G1812</strain>
    </source>
</reference>
<evidence type="ECO:0000313" key="6">
    <source>
        <dbReference type="Proteomes" id="UP000015106"/>
    </source>
</evidence>
<accession>A0A8R7TJ27</accession>
<dbReference type="AlphaFoldDB" id="A0A8R7TJ27"/>
<reference evidence="5" key="2">
    <citation type="submission" date="2018-03" db="EMBL/GenBank/DDBJ databases">
        <title>The Triticum urartu genome reveals the dynamic nature of wheat genome evolution.</title>
        <authorList>
            <person name="Ling H."/>
            <person name="Ma B."/>
            <person name="Shi X."/>
            <person name="Liu H."/>
            <person name="Dong L."/>
            <person name="Sun H."/>
            <person name="Cao Y."/>
            <person name="Gao Q."/>
            <person name="Zheng S."/>
            <person name="Li Y."/>
            <person name="Yu Y."/>
            <person name="Du H."/>
            <person name="Qi M."/>
            <person name="Li Y."/>
            <person name="Yu H."/>
            <person name="Cui Y."/>
            <person name="Wang N."/>
            <person name="Chen C."/>
            <person name="Wu H."/>
            <person name="Zhao Y."/>
            <person name="Zhang J."/>
            <person name="Li Y."/>
            <person name="Zhou W."/>
            <person name="Zhang B."/>
            <person name="Hu W."/>
            <person name="Eijk M."/>
            <person name="Tang J."/>
            <person name="Witsenboer H."/>
            <person name="Zhao S."/>
            <person name="Li Z."/>
            <person name="Zhang A."/>
            <person name="Wang D."/>
            <person name="Liang C."/>
        </authorList>
    </citation>
    <scope>NUCLEOTIDE SEQUENCE [LARGE SCALE GENOMIC DNA]</scope>
    <source>
        <strain evidence="5">cv. G1812</strain>
    </source>
</reference>